<accession>K9W1B5</accession>
<dbReference type="InterPro" id="IPR001365">
    <property type="entry name" value="A_deaminase_dom"/>
</dbReference>
<dbReference type="Proteomes" id="UP000010472">
    <property type="component" value="Chromosome"/>
</dbReference>
<dbReference type="HOGENOM" id="CLU_039228_7_0_3"/>
<dbReference type="eggNOG" id="COG1816">
    <property type="taxonomic scope" value="Bacteria"/>
</dbReference>
<dbReference type="EC" id="3.5.4.4" evidence="7"/>
<dbReference type="Gene3D" id="3.20.20.140">
    <property type="entry name" value="Metal-dependent hydrolases"/>
    <property type="match status" value="1"/>
</dbReference>
<name>K9W1B5_9CYAN</name>
<dbReference type="Pfam" id="PF00962">
    <property type="entry name" value="A_deaminase"/>
    <property type="match status" value="1"/>
</dbReference>
<dbReference type="PANTHER" id="PTHR43114:SF6">
    <property type="entry name" value="ADENINE DEAMINASE"/>
    <property type="match status" value="1"/>
</dbReference>
<dbReference type="InterPro" id="IPR032466">
    <property type="entry name" value="Metal_Hydrolase"/>
</dbReference>
<keyword evidence="3" id="KW-0479">Metal-binding</keyword>
<evidence type="ECO:0000313" key="8">
    <source>
        <dbReference type="Proteomes" id="UP000010472"/>
    </source>
</evidence>
<feature type="domain" description="Adenosine deaminase" evidence="6">
    <location>
        <begin position="21"/>
        <end position="334"/>
    </location>
</feature>
<comment type="similarity">
    <text evidence="2">Belongs to the metallo-dependent hydrolases superfamily. Adenosine and AMP deaminases family.</text>
</comment>
<organism evidence="7 8">
    <name type="scientific">Crinalium epipsammum PCC 9333</name>
    <dbReference type="NCBI Taxonomy" id="1173022"/>
    <lineage>
        <taxon>Bacteria</taxon>
        <taxon>Bacillati</taxon>
        <taxon>Cyanobacteriota</taxon>
        <taxon>Cyanophyceae</taxon>
        <taxon>Gomontiellales</taxon>
        <taxon>Gomontiellaceae</taxon>
        <taxon>Crinalium</taxon>
    </lineage>
</organism>
<dbReference type="EMBL" id="CP003620">
    <property type="protein sequence ID" value="AFZ14011.1"/>
    <property type="molecule type" value="Genomic_DNA"/>
</dbReference>
<dbReference type="PATRIC" id="fig|1173022.3.peg.3432"/>
<keyword evidence="4 7" id="KW-0378">Hydrolase</keyword>
<keyword evidence="5" id="KW-0862">Zinc</keyword>
<dbReference type="GO" id="GO:0046872">
    <property type="term" value="F:metal ion binding"/>
    <property type="evidence" value="ECO:0007669"/>
    <property type="project" value="UniProtKB-KW"/>
</dbReference>
<proteinExistence type="inferred from homology"/>
<keyword evidence="8" id="KW-1185">Reference proteome</keyword>
<dbReference type="PANTHER" id="PTHR43114">
    <property type="entry name" value="ADENINE DEAMINASE"/>
    <property type="match status" value="1"/>
</dbReference>
<evidence type="ECO:0000256" key="1">
    <source>
        <dbReference type="ARBA" id="ARBA00001947"/>
    </source>
</evidence>
<evidence type="ECO:0000259" key="6">
    <source>
        <dbReference type="Pfam" id="PF00962"/>
    </source>
</evidence>
<comment type="cofactor">
    <cofactor evidence="1">
        <name>Zn(2+)</name>
        <dbReference type="ChEBI" id="CHEBI:29105"/>
    </cofactor>
</comment>
<dbReference type="RefSeq" id="WP_015204118.1">
    <property type="nucleotide sequence ID" value="NC_019753.1"/>
</dbReference>
<evidence type="ECO:0000256" key="3">
    <source>
        <dbReference type="ARBA" id="ARBA00022723"/>
    </source>
</evidence>
<dbReference type="GO" id="GO:0019239">
    <property type="term" value="F:deaminase activity"/>
    <property type="evidence" value="ECO:0007669"/>
    <property type="project" value="InterPro"/>
</dbReference>
<dbReference type="InterPro" id="IPR006330">
    <property type="entry name" value="Ado/ade_deaminase"/>
</dbReference>
<dbReference type="SUPFAM" id="SSF51556">
    <property type="entry name" value="Metallo-dependent hydrolases"/>
    <property type="match status" value="1"/>
</dbReference>
<dbReference type="OrthoDB" id="9779574at2"/>
<dbReference type="NCBIfam" id="TIGR01430">
    <property type="entry name" value="aden_deam"/>
    <property type="match status" value="1"/>
</dbReference>
<protein>
    <submittedName>
        <fullName evidence="7">Adenosine deaminase</fullName>
        <ecNumber evidence="7">3.5.4.4</ecNumber>
    </submittedName>
</protein>
<evidence type="ECO:0000313" key="7">
    <source>
        <dbReference type="EMBL" id="AFZ14011.1"/>
    </source>
</evidence>
<dbReference type="KEGG" id="cep:Cri9333_3174"/>
<dbReference type="GO" id="GO:0016814">
    <property type="term" value="F:hydrolase activity, acting on carbon-nitrogen (but not peptide) bonds, in cyclic amidines"/>
    <property type="evidence" value="ECO:0007669"/>
    <property type="project" value="UniProtKB-ARBA"/>
</dbReference>
<dbReference type="STRING" id="1173022.Cri9333_3174"/>
<evidence type="ECO:0000256" key="4">
    <source>
        <dbReference type="ARBA" id="ARBA00022801"/>
    </source>
</evidence>
<evidence type="ECO:0000256" key="2">
    <source>
        <dbReference type="ARBA" id="ARBA00006676"/>
    </source>
</evidence>
<gene>
    <name evidence="7" type="ORF">Cri9333_3174</name>
</gene>
<evidence type="ECO:0000256" key="5">
    <source>
        <dbReference type="ARBA" id="ARBA00022833"/>
    </source>
</evidence>
<sequence>MLSYKLNKINPELSIRLQAMPKVEIHVHLEGATDAETVYQMAKKNKVELPASSLEEWKSFYNFRDFPHFAEVYKTACKCMRNPEDYAFMVEQFLKNQAEQNIYYSEVYFSPSLHYGKLPDDEIIDALAAGVTAGEAKYGSKVKFMADISRQISHLQWHTLEFALRGKEKGIFIGLGIGGLETGHPPENYLKTFTKAREQGLRVVAHAGETEGADSIWGAIRSLNTERIGHGVRCLEDPLLVEELRISQIPLEVSPQSNYCIGIVKRDQAHPIRQMFDAGLYCTLNSDDPPMFSTNLNNEYITLAEQGFSWEELWKINNNTLEASFLSEQEKAAYRTQWQEFLSSV</sequence>
<reference evidence="7 8" key="1">
    <citation type="submission" date="2012-06" db="EMBL/GenBank/DDBJ databases">
        <title>Finished chromosome of genome of Crinalium epipsammum PCC 9333.</title>
        <authorList>
            <consortium name="US DOE Joint Genome Institute"/>
            <person name="Gugger M."/>
            <person name="Coursin T."/>
            <person name="Rippka R."/>
            <person name="Tandeau De Marsac N."/>
            <person name="Huntemann M."/>
            <person name="Wei C.-L."/>
            <person name="Han J."/>
            <person name="Detter J.C."/>
            <person name="Han C."/>
            <person name="Tapia R."/>
            <person name="Davenport K."/>
            <person name="Daligault H."/>
            <person name="Erkkila T."/>
            <person name="Gu W."/>
            <person name="Munk A.C.C."/>
            <person name="Teshima H."/>
            <person name="Xu Y."/>
            <person name="Chain P."/>
            <person name="Chen A."/>
            <person name="Krypides N."/>
            <person name="Mavromatis K."/>
            <person name="Markowitz V."/>
            <person name="Szeto E."/>
            <person name="Ivanova N."/>
            <person name="Mikhailova N."/>
            <person name="Ovchinnikova G."/>
            <person name="Pagani I."/>
            <person name="Pati A."/>
            <person name="Goodwin L."/>
            <person name="Peters L."/>
            <person name="Pitluck S."/>
            <person name="Woyke T."/>
            <person name="Kerfeld C."/>
        </authorList>
    </citation>
    <scope>NUCLEOTIDE SEQUENCE [LARGE SCALE GENOMIC DNA]</scope>
    <source>
        <strain evidence="7 8">PCC 9333</strain>
    </source>
</reference>
<dbReference type="AlphaFoldDB" id="K9W1B5"/>